<name>A0A3T1D3J9_9BACL</name>
<gene>
    <name evidence="5" type="ORF">KCTCHS21_20910</name>
</gene>
<comment type="catalytic activity">
    <reaction evidence="1">
        <text>3',5'-cyclic CMP + H2O = CMP + H(+)</text>
        <dbReference type="Rhea" id="RHEA:72675"/>
        <dbReference type="ChEBI" id="CHEBI:15377"/>
        <dbReference type="ChEBI" id="CHEBI:15378"/>
        <dbReference type="ChEBI" id="CHEBI:58003"/>
        <dbReference type="ChEBI" id="CHEBI:60377"/>
    </reaction>
    <physiologicalReaction direction="left-to-right" evidence="1">
        <dbReference type="Rhea" id="RHEA:72676"/>
    </physiologicalReaction>
</comment>
<evidence type="ECO:0000313" key="6">
    <source>
        <dbReference type="Proteomes" id="UP000289856"/>
    </source>
</evidence>
<comment type="function">
    <text evidence="2">Counteracts the endogenous Pycsar antiviral defense system. Phosphodiesterase that enables metal-dependent hydrolysis of host cyclic nucleotide Pycsar defense signals such as cCMP and cUMP.</text>
</comment>
<comment type="catalytic activity">
    <reaction evidence="3">
        <text>3',5'-cyclic UMP + H2O = UMP + H(+)</text>
        <dbReference type="Rhea" id="RHEA:70575"/>
        <dbReference type="ChEBI" id="CHEBI:15377"/>
        <dbReference type="ChEBI" id="CHEBI:15378"/>
        <dbReference type="ChEBI" id="CHEBI:57865"/>
        <dbReference type="ChEBI" id="CHEBI:184387"/>
    </reaction>
    <physiologicalReaction direction="left-to-right" evidence="3">
        <dbReference type="Rhea" id="RHEA:70576"/>
    </physiologicalReaction>
</comment>
<dbReference type="InterPro" id="IPR036866">
    <property type="entry name" value="RibonucZ/Hydroxyglut_hydro"/>
</dbReference>
<protein>
    <recommendedName>
        <fullName evidence="4">Metallo-beta-lactamase domain-containing protein</fullName>
    </recommendedName>
</protein>
<keyword evidence="6" id="KW-1185">Reference proteome</keyword>
<evidence type="ECO:0000313" key="5">
    <source>
        <dbReference type="EMBL" id="BBI32692.1"/>
    </source>
</evidence>
<accession>A0A3T1D3J9</accession>
<dbReference type="InterPro" id="IPR050855">
    <property type="entry name" value="NDM-1-like"/>
</dbReference>
<dbReference type="Proteomes" id="UP000289856">
    <property type="component" value="Chromosome"/>
</dbReference>
<reference evidence="5 6" key="1">
    <citation type="submission" date="2019-01" db="EMBL/GenBank/DDBJ databases">
        <title>Complete genome sequence of Cohnella hallensis HS21 isolated from Korean fir (Abies koreana) rhizospheric soil.</title>
        <authorList>
            <person name="Jiang L."/>
            <person name="Kang S.W."/>
            <person name="Kim S."/>
            <person name="Jung J."/>
            <person name="Kim C.Y."/>
            <person name="Kim D.H."/>
            <person name="Kim S.W."/>
            <person name="Lee J."/>
        </authorList>
    </citation>
    <scope>NUCLEOTIDE SEQUENCE [LARGE SCALE GENOMIC DNA]</scope>
    <source>
        <strain evidence="5 6">HS21</strain>
    </source>
</reference>
<dbReference type="EMBL" id="AP019400">
    <property type="protein sequence ID" value="BBI32692.1"/>
    <property type="molecule type" value="Genomic_DNA"/>
</dbReference>
<sequence>MPNDTLIQVSGSSYAWSGKYAVGIYFHKETKTAYLLDSGPNQRTAEMIDHQITNKGYQVAAIIHSHGHFVNTGGSSYFRKHYPELRSYASPLSAPFINSPSLLAPISANSHAQHSNTELLERSDSTAITDIIPYQDGVLEINGIPFTVHTLPGHFPGMIGVQTPDQVLYCADALFGSSTLSKQKLLFFMETSEAKQSLEKLKTLHARQYVIYHGGIYRSISELIEENINLVDNAYSEVLSLIEQQWQTIESLTQRMMSKYEFENIEQQYDLAYTITQSYVRQLLNEGKVARLVRNGILFYKNNNI</sequence>
<evidence type="ECO:0000259" key="4">
    <source>
        <dbReference type="SMART" id="SM00849"/>
    </source>
</evidence>
<organism evidence="5 6">
    <name type="scientific">Cohnella abietis</name>
    <dbReference type="NCBI Taxonomy" id="2507935"/>
    <lineage>
        <taxon>Bacteria</taxon>
        <taxon>Bacillati</taxon>
        <taxon>Bacillota</taxon>
        <taxon>Bacilli</taxon>
        <taxon>Bacillales</taxon>
        <taxon>Paenibacillaceae</taxon>
        <taxon>Cohnella</taxon>
    </lineage>
</organism>
<proteinExistence type="predicted"/>
<dbReference type="SUPFAM" id="SSF56281">
    <property type="entry name" value="Metallo-hydrolase/oxidoreductase"/>
    <property type="match status" value="1"/>
</dbReference>
<dbReference type="Pfam" id="PF00753">
    <property type="entry name" value="Lactamase_B"/>
    <property type="match status" value="1"/>
</dbReference>
<dbReference type="PANTHER" id="PTHR42951">
    <property type="entry name" value="METALLO-BETA-LACTAMASE DOMAIN-CONTAINING"/>
    <property type="match status" value="1"/>
</dbReference>
<evidence type="ECO:0000256" key="2">
    <source>
        <dbReference type="ARBA" id="ARBA00034301"/>
    </source>
</evidence>
<evidence type="ECO:0000256" key="1">
    <source>
        <dbReference type="ARBA" id="ARBA00034221"/>
    </source>
</evidence>
<dbReference type="KEGG" id="cohn:KCTCHS21_20910"/>
<feature type="domain" description="Metallo-beta-lactamase" evidence="4">
    <location>
        <begin position="30"/>
        <end position="213"/>
    </location>
</feature>
<evidence type="ECO:0000256" key="3">
    <source>
        <dbReference type="ARBA" id="ARBA00048505"/>
    </source>
</evidence>
<dbReference type="SMART" id="SM00849">
    <property type="entry name" value="Lactamase_B"/>
    <property type="match status" value="1"/>
</dbReference>
<dbReference type="OrthoDB" id="11380at2"/>
<dbReference type="AlphaFoldDB" id="A0A3T1D3J9"/>
<dbReference type="Gene3D" id="3.60.15.10">
    <property type="entry name" value="Ribonuclease Z/Hydroxyacylglutathione hydrolase-like"/>
    <property type="match status" value="1"/>
</dbReference>
<dbReference type="RefSeq" id="WP_157994010.1">
    <property type="nucleotide sequence ID" value="NZ_AP019400.1"/>
</dbReference>
<dbReference type="InterPro" id="IPR001279">
    <property type="entry name" value="Metallo-B-lactamas"/>
</dbReference>